<evidence type="ECO:0000313" key="1">
    <source>
        <dbReference type="EMBL" id="MFC4617224.1"/>
    </source>
</evidence>
<keyword evidence="2" id="KW-1185">Reference proteome</keyword>
<dbReference type="Pfam" id="PF08868">
    <property type="entry name" value="YugN"/>
    <property type="match status" value="1"/>
</dbReference>
<organism evidence="1 2">
    <name type="scientific">Camelliibacillus cellulosilyticus</name>
    <dbReference type="NCBI Taxonomy" id="2174486"/>
    <lineage>
        <taxon>Bacteria</taxon>
        <taxon>Bacillati</taxon>
        <taxon>Bacillota</taxon>
        <taxon>Bacilli</taxon>
        <taxon>Bacillales</taxon>
        <taxon>Sporolactobacillaceae</taxon>
        <taxon>Camelliibacillus</taxon>
    </lineage>
</organism>
<protein>
    <submittedName>
        <fullName evidence="1">YugN family protein</fullName>
    </submittedName>
</protein>
<dbReference type="RefSeq" id="WP_376844280.1">
    <property type="nucleotide sequence ID" value="NZ_JBHSFW010000001.1"/>
</dbReference>
<dbReference type="InterPro" id="IPR036491">
    <property type="entry name" value="YugN-like_sf"/>
</dbReference>
<comment type="caution">
    <text evidence="1">The sequence shown here is derived from an EMBL/GenBank/DDBJ whole genome shotgun (WGS) entry which is preliminary data.</text>
</comment>
<dbReference type="EMBL" id="JBHSFW010000001">
    <property type="protein sequence ID" value="MFC4617224.1"/>
    <property type="molecule type" value="Genomic_DNA"/>
</dbReference>
<dbReference type="Proteomes" id="UP001596022">
    <property type="component" value="Unassembled WGS sequence"/>
</dbReference>
<evidence type="ECO:0000313" key="2">
    <source>
        <dbReference type="Proteomes" id="UP001596022"/>
    </source>
</evidence>
<reference evidence="2" key="1">
    <citation type="journal article" date="2019" name="Int. J. Syst. Evol. Microbiol.">
        <title>The Global Catalogue of Microorganisms (GCM) 10K type strain sequencing project: providing services to taxonomists for standard genome sequencing and annotation.</title>
        <authorList>
            <consortium name="The Broad Institute Genomics Platform"/>
            <consortium name="The Broad Institute Genome Sequencing Center for Infectious Disease"/>
            <person name="Wu L."/>
            <person name="Ma J."/>
        </authorList>
    </citation>
    <scope>NUCLEOTIDE SEQUENCE [LARGE SCALE GENOMIC DNA]</scope>
    <source>
        <strain evidence="2">CGMCC 1.16306</strain>
    </source>
</reference>
<accession>A0ABV9GJ99</accession>
<dbReference type="InterPro" id="IPR014967">
    <property type="entry name" value="Uncharacterised_YugN-like"/>
</dbReference>
<proteinExistence type="predicted"/>
<dbReference type="Gene3D" id="3.30.310.100">
    <property type="entry name" value="YugN-like"/>
    <property type="match status" value="1"/>
</dbReference>
<sequence length="121" mass="14006">MQFENTGIEGTVVPFPDLEQIMTSVGIIRGGSWDWERVTYDFKFENHSDGSVYYLRVPGIAVESEIERRDCKVELKTPYVGRHYYPHGVEYDEDFPDHVINTSKERLALLAEAIKTYKENA</sequence>
<gene>
    <name evidence="1" type="ORF">ACFO4N_00615</name>
</gene>
<dbReference type="SUPFAM" id="SSF160755">
    <property type="entry name" value="YugN-like"/>
    <property type="match status" value="1"/>
</dbReference>
<name>A0ABV9GJ99_9BACL</name>